<dbReference type="PANTHER" id="PTHR24189">
    <property type="entry name" value="MYOTROPHIN"/>
    <property type="match status" value="1"/>
</dbReference>
<dbReference type="InterPro" id="IPR036770">
    <property type="entry name" value="Ankyrin_rpt-contain_sf"/>
</dbReference>
<gene>
    <name evidence="4" type="ORF">BU16DRAFT_604146</name>
</gene>
<dbReference type="InterPro" id="IPR050745">
    <property type="entry name" value="Multifunctional_regulatory"/>
</dbReference>
<dbReference type="PROSITE" id="PS50181">
    <property type="entry name" value="FBOX"/>
    <property type="match status" value="1"/>
</dbReference>
<evidence type="ECO:0000313" key="4">
    <source>
        <dbReference type="EMBL" id="KAF2499916.1"/>
    </source>
</evidence>
<dbReference type="SUPFAM" id="SSF48403">
    <property type="entry name" value="Ankyrin repeat"/>
    <property type="match status" value="1"/>
</dbReference>
<dbReference type="Gene3D" id="1.25.40.20">
    <property type="entry name" value="Ankyrin repeat-containing domain"/>
    <property type="match status" value="1"/>
</dbReference>
<evidence type="ECO:0000259" key="3">
    <source>
        <dbReference type="PROSITE" id="PS50181"/>
    </source>
</evidence>
<dbReference type="EMBL" id="MU004184">
    <property type="protein sequence ID" value="KAF2499916.1"/>
    <property type="molecule type" value="Genomic_DNA"/>
</dbReference>
<accession>A0A6A6R629</accession>
<dbReference type="CDD" id="cd09917">
    <property type="entry name" value="F-box_SF"/>
    <property type="match status" value="1"/>
</dbReference>
<dbReference type="AlphaFoldDB" id="A0A6A6R629"/>
<proteinExistence type="predicted"/>
<evidence type="ECO:0000313" key="5">
    <source>
        <dbReference type="Proteomes" id="UP000799750"/>
    </source>
</evidence>
<keyword evidence="5" id="KW-1185">Reference proteome</keyword>
<dbReference type="PANTHER" id="PTHR24189:SF50">
    <property type="entry name" value="ANKYRIN REPEAT AND SOCS BOX PROTEIN 2"/>
    <property type="match status" value="1"/>
</dbReference>
<keyword evidence="1" id="KW-0677">Repeat</keyword>
<name>A0A6A6R629_9PEZI</name>
<dbReference type="SUPFAM" id="SSF81383">
    <property type="entry name" value="F-box domain"/>
    <property type="match status" value="1"/>
</dbReference>
<reference evidence="4" key="1">
    <citation type="journal article" date="2020" name="Stud. Mycol.">
        <title>101 Dothideomycetes genomes: a test case for predicting lifestyles and emergence of pathogens.</title>
        <authorList>
            <person name="Haridas S."/>
            <person name="Albert R."/>
            <person name="Binder M."/>
            <person name="Bloem J."/>
            <person name="Labutti K."/>
            <person name="Salamov A."/>
            <person name="Andreopoulos B."/>
            <person name="Baker S."/>
            <person name="Barry K."/>
            <person name="Bills G."/>
            <person name="Bluhm B."/>
            <person name="Cannon C."/>
            <person name="Castanera R."/>
            <person name="Culley D."/>
            <person name="Daum C."/>
            <person name="Ezra D."/>
            <person name="Gonzalez J."/>
            <person name="Henrissat B."/>
            <person name="Kuo A."/>
            <person name="Liang C."/>
            <person name="Lipzen A."/>
            <person name="Lutzoni F."/>
            <person name="Magnuson J."/>
            <person name="Mondo S."/>
            <person name="Nolan M."/>
            <person name="Ohm R."/>
            <person name="Pangilinan J."/>
            <person name="Park H.-J."/>
            <person name="Ramirez L."/>
            <person name="Alfaro M."/>
            <person name="Sun H."/>
            <person name="Tritt A."/>
            <person name="Yoshinaga Y."/>
            <person name="Zwiers L.-H."/>
            <person name="Turgeon B."/>
            <person name="Goodwin S."/>
            <person name="Spatafora J."/>
            <person name="Crous P."/>
            <person name="Grigoriev I."/>
        </authorList>
    </citation>
    <scope>NUCLEOTIDE SEQUENCE</scope>
    <source>
        <strain evidence="4">CBS 269.34</strain>
    </source>
</reference>
<organism evidence="4 5">
    <name type="scientific">Lophium mytilinum</name>
    <dbReference type="NCBI Taxonomy" id="390894"/>
    <lineage>
        <taxon>Eukaryota</taxon>
        <taxon>Fungi</taxon>
        <taxon>Dikarya</taxon>
        <taxon>Ascomycota</taxon>
        <taxon>Pezizomycotina</taxon>
        <taxon>Dothideomycetes</taxon>
        <taxon>Pleosporomycetidae</taxon>
        <taxon>Mytilinidiales</taxon>
        <taxon>Mytilinidiaceae</taxon>
        <taxon>Lophium</taxon>
    </lineage>
</organism>
<evidence type="ECO:0000256" key="2">
    <source>
        <dbReference type="ARBA" id="ARBA00023043"/>
    </source>
</evidence>
<dbReference type="OrthoDB" id="539213at2759"/>
<evidence type="ECO:0000256" key="1">
    <source>
        <dbReference type="ARBA" id="ARBA00022737"/>
    </source>
</evidence>
<dbReference type="InterPro" id="IPR036047">
    <property type="entry name" value="F-box-like_dom_sf"/>
</dbReference>
<sequence length="522" mass="60177">MSFPRMPNELVLETALYLDDRSLYRLSQTCWRYQNLLHGEFHARAIVDRPASGERAEDTATIPAIEWAVNKDNFLLVRYLLTQCETWPNDRGATREVLQRISDGDYFEIETITEIVAKVADKGIVQLRGRKDYATIILHELLARKDQEKRYATTDYPAKRLKLIETLLFKHRADPNELEVQRNSHFSWYSHDRTSRSWLHQTIDQPEVFKLLARHGADQISTSRHERDILCTLLLRHDEKAELVRALLKAGAKPNQAIPEDEPLWETVKGPWLRVAITRQHYKTAMALVEFGASLQLCTIKNDAGEESQYLPLHHVVSLCKPGEPLQVQMDLISLFFRHRANPNAFTLTCKKGSDTKVHALDIAVKERVDEESLEGQDIADRAKILNLLLAHGADPTAKDLKGRDFLQRCKSNHVEGDRLGFALQVVMKVALDHGRTDLLPAEFVLENTKTTVLRFQEILKKKTQLDPAIVYIRQALADNWKMLLWILNTVKFQEFPIAREVYRFMHENQVEVAVLLNILPY</sequence>
<dbReference type="Pfam" id="PF00646">
    <property type="entry name" value="F-box"/>
    <property type="match status" value="1"/>
</dbReference>
<dbReference type="InterPro" id="IPR001810">
    <property type="entry name" value="F-box_dom"/>
</dbReference>
<dbReference type="Proteomes" id="UP000799750">
    <property type="component" value="Unassembled WGS sequence"/>
</dbReference>
<protein>
    <recommendedName>
        <fullName evidence="3">F-box domain-containing protein</fullName>
    </recommendedName>
</protein>
<feature type="domain" description="F-box" evidence="3">
    <location>
        <begin position="1"/>
        <end position="46"/>
    </location>
</feature>
<keyword evidence="2" id="KW-0040">ANK repeat</keyword>